<reference evidence="1 2" key="1">
    <citation type="submission" date="2019-08" db="EMBL/GenBank/DDBJ databases">
        <title>Draft genome sequences of two oriental melons (Cucumis melo L. var makuwa).</title>
        <authorList>
            <person name="Kwon S.-Y."/>
        </authorList>
    </citation>
    <scope>NUCLEOTIDE SEQUENCE [LARGE SCALE GENOMIC DNA]</scope>
    <source>
        <strain evidence="2">cv. Chang Bougi</strain>
        <tissue evidence="1">Leaf</tissue>
    </source>
</reference>
<organism evidence="1 2">
    <name type="scientific">Cucumis melo var. makuwa</name>
    <name type="common">Oriental melon</name>
    <dbReference type="NCBI Taxonomy" id="1194695"/>
    <lineage>
        <taxon>Eukaryota</taxon>
        <taxon>Viridiplantae</taxon>
        <taxon>Streptophyta</taxon>
        <taxon>Embryophyta</taxon>
        <taxon>Tracheophyta</taxon>
        <taxon>Spermatophyta</taxon>
        <taxon>Magnoliopsida</taxon>
        <taxon>eudicotyledons</taxon>
        <taxon>Gunneridae</taxon>
        <taxon>Pentapetalae</taxon>
        <taxon>rosids</taxon>
        <taxon>fabids</taxon>
        <taxon>Cucurbitales</taxon>
        <taxon>Cucurbitaceae</taxon>
        <taxon>Benincaseae</taxon>
        <taxon>Cucumis</taxon>
    </lineage>
</organism>
<name>A0A5D3BHL2_CUCMM</name>
<evidence type="ECO:0000313" key="2">
    <source>
        <dbReference type="Proteomes" id="UP000321947"/>
    </source>
</evidence>
<evidence type="ECO:0000313" key="1">
    <source>
        <dbReference type="EMBL" id="TYJ98141.1"/>
    </source>
</evidence>
<dbReference type="Proteomes" id="UP000321947">
    <property type="component" value="Unassembled WGS sequence"/>
</dbReference>
<dbReference type="AlphaFoldDB" id="A0A5D3BHL2"/>
<comment type="caution">
    <text evidence="1">The sequence shown here is derived from an EMBL/GenBank/DDBJ whole genome shotgun (WGS) entry which is preliminary data.</text>
</comment>
<protein>
    <submittedName>
        <fullName evidence="1">Putative mitochondrial protein</fullName>
    </submittedName>
</protein>
<gene>
    <name evidence="1" type="ORF">E5676_scaffold180G00190</name>
</gene>
<accession>A0A5D3BHL2</accession>
<proteinExistence type="predicted"/>
<dbReference type="EMBL" id="SSTD01018169">
    <property type="protein sequence ID" value="TYJ98141.1"/>
    <property type="molecule type" value="Genomic_DNA"/>
</dbReference>
<sequence length="224" mass="25852">MDLFMIDDAIMTPYFVYFSFTYSLFQDHVINTNFLLVIFFCRTMVYFTERFLSRVRHLVVLSNRNQPREDGFSLLVEKPWAGYFADHWPRLDNNSILPRLSMEIKGVNGLSWIGLGDILNPTHILGLVGLPTQIKFPTQPVKYGPSFWVARVMLTTLVEIPLSEGKNAWVLKSSILNEAPNFDKALTFEQHLIEGQTCWGAVIKVPGEFCFTDCYWEWLELVVG</sequence>